<dbReference type="PANTHER" id="PTHR43811">
    <property type="entry name" value="FKBP-TYPE PEPTIDYL-PROLYL CIS-TRANS ISOMERASE FKPA"/>
    <property type="match status" value="1"/>
</dbReference>
<dbReference type="PROSITE" id="PS51257">
    <property type="entry name" value="PROKAR_LIPOPROTEIN"/>
    <property type="match status" value="1"/>
</dbReference>
<sequence length="275" mass="28952">MLTLKHFGALSLMAAAVLTVSACNDDSAKPVATAQASEATTATTAPAVTDKSSFDEKVAYAVGASVGGYISQMVTEQGEYLGHLDYKLIEQGFVDALNSKSAMQPQEIESTLQALDQKVQEQMAAQMKAQAEANLKAGEDFLAQNAKKEGVVTTASGLQYKVVKSGNGKAPKATDTVVVKYKGTTIDGKVFDEQKDAVTFPLQNMIAGWVEGLQLMQEGAVYELYIPAKLAYGENGAGNLIQPNSALVFTVELVQVKSAENTPNAATEAAATEGK</sequence>
<comment type="similarity">
    <text evidence="2 6">Belongs to the FKBP-type PPIase family.</text>
</comment>
<dbReference type="EC" id="5.2.1.8" evidence="6"/>
<dbReference type="EMBL" id="JAHLFG010000059">
    <property type="protein sequence ID" value="MBU3826897.1"/>
    <property type="molecule type" value="Genomic_DNA"/>
</dbReference>
<evidence type="ECO:0000259" key="8">
    <source>
        <dbReference type="PROSITE" id="PS50059"/>
    </source>
</evidence>
<dbReference type="Gene3D" id="1.10.287.460">
    <property type="entry name" value="Peptidyl-prolyl cis-trans isomerase, FKBP-type, N-terminal domain"/>
    <property type="match status" value="1"/>
</dbReference>
<comment type="catalytic activity">
    <reaction evidence="1 5 6">
        <text>[protein]-peptidylproline (omega=180) = [protein]-peptidylproline (omega=0)</text>
        <dbReference type="Rhea" id="RHEA:16237"/>
        <dbReference type="Rhea" id="RHEA-COMP:10747"/>
        <dbReference type="Rhea" id="RHEA-COMP:10748"/>
        <dbReference type="ChEBI" id="CHEBI:83833"/>
        <dbReference type="ChEBI" id="CHEBI:83834"/>
        <dbReference type="EC" id="5.2.1.8"/>
    </reaction>
</comment>
<evidence type="ECO:0000256" key="1">
    <source>
        <dbReference type="ARBA" id="ARBA00000971"/>
    </source>
</evidence>
<feature type="chain" id="PRO_5039173192" description="Peptidyl-prolyl cis-trans isomerase" evidence="7">
    <location>
        <begin position="23"/>
        <end position="275"/>
    </location>
</feature>
<evidence type="ECO:0000256" key="4">
    <source>
        <dbReference type="ARBA" id="ARBA00023235"/>
    </source>
</evidence>
<protein>
    <recommendedName>
        <fullName evidence="6">Peptidyl-prolyl cis-trans isomerase</fullName>
        <ecNumber evidence="6">5.2.1.8</ecNumber>
    </recommendedName>
</protein>
<dbReference type="PROSITE" id="PS50059">
    <property type="entry name" value="FKBP_PPIASE"/>
    <property type="match status" value="1"/>
</dbReference>
<dbReference type="AlphaFoldDB" id="A0A9E2KP27"/>
<evidence type="ECO:0000256" key="7">
    <source>
        <dbReference type="SAM" id="SignalP"/>
    </source>
</evidence>
<proteinExistence type="inferred from homology"/>
<keyword evidence="3 5" id="KW-0697">Rotamase</keyword>
<dbReference type="GO" id="GO:0006457">
    <property type="term" value="P:protein folding"/>
    <property type="evidence" value="ECO:0007669"/>
    <property type="project" value="InterPro"/>
</dbReference>
<name>A0A9E2KP27_9GAMM</name>
<evidence type="ECO:0000256" key="6">
    <source>
        <dbReference type="RuleBase" id="RU003915"/>
    </source>
</evidence>
<dbReference type="InterPro" id="IPR036944">
    <property type="entry name" value="PPIase_FKBP_N_sf"/>
</dbReference>
<dbReference type="Proteomes" id="UP000824150">
    <property type="component" value="Unassembled WGS sequence"/>
</dbReference>
<evidence type="ECO:0000313" key="10">
    <source>
        <dbReference type="Proteomes" id="UP000824150"/>
    </source>
</evidence>
<keyword evidence="7" id="KW-0732">Signal</keyword>
<dbReference type="Pfam" id="PF01346">
    <property type="entry name" value="FKBP_N"/>
    <property type="match status" value="1"/>
</dbReference>
<feature type="domain" description="PPIase FKBP-type" evidence="8">
    <location>
        <begin position="174"/>
        <end position="257"/>
    </location>
</feature>
<feature type="signal peptide" evidence="7">
    <location>
        <begin position="1"/>
        <end position="22"/>
    </location>
</feature>
<dbReference type="Gene3D" id="3.10.50.40">
    <property type="match status" value="1"/>
</dbReference>
<evidence type="ECO:0000256" key="5">
    <source>
        <dbReference type="PROSITE-ProRule" id="PRU00277"/>
    </source>
</evidence>
<evidence type="ECO:0000313" key="9">
    <source>
        <dbReference type="EMBL" id="MBU3826897.1"/>
    </source>
</evidence>
<reference evidence="9" key="1">
    <citation type="journal article" date="2021" name="PeerJ">
        <title>Extensive microbial diversity within the chicken gut microbiome revealed by metagenomics and culture.</title>
        <authorList>
            <person name="Gilroy R."/>
            <person name="Ravi A."/>
            <person name="Getino M."/>
            <person name="Pursley I."/>
            <person name="Horton D.L."/>
            <person name="Alikhan N.F."/>
            <person name="Baker D."/>
            <person name="Gharbi K."/>
            <person name="Hall N."/>
            <person name="Watson M."/>
            <person name="Adriaenssens E.M."/>
            <person name="Foster-Nyarko E."/>
            <person name="Jarju S."/>
            <person name="Secka A."/>
            <person name="Antonio M."/>
            <person name="Oren A."/>
            <person name="Chaudhuri R.R."/>
            <person name="La Ragione R."/>
            <person name="Hildebrand F."/>
            <person name="Pallen M.J."/>
        </authorList>
    </citation>
    <scope>NUCLEOTIDE SEQUENCE</scope>
    <source>
        <strain evidence="9">687</strain>
    </source>
</reference>
<gene>
    <name evidence="9" type="ORF">IAA31_05350</name>
</gene>
<accession>A0A9E2KP27</accession>
<dbReference type="InterPro" id="IPR001179">
    <property type="entry name" value="PPIase_FKBP_dom"/>
</dbReference>
<reference evidence="9" key="2">
    <citation type="submission" date="2021-04" db="EMBL/GenBank/DDBJ databases">
        <authorList>
            <person name="Gilroy R."/>
        </authorList>
    </citation>
    <scope>NUCLEOTIDE SEQUENCE</scope>
    <source>
        <strain evidence="9">687</strain>
    </source>
</reference>
<dbReference type="Pfam" id="PF00254">
    <property type="entry name" value="FKBP_C"/>
    <property type="match status" value="1"/>
</dbReference>
<dbReference type="SUPFAM" id="SSF54534">
    <property type="entry name" value="FKBP-like"/>
    <property type="match status" value="1"/>
</dbReference>
<dbReference type="PANTHER" id="PTHR43811:SF19">
    <property type="entry name" value="39 KDA FK506-BINDING NUCLEAR PROTEIN"/>
    <property type="match status" value="1"/>
</dbReference>
<dbReference type="GO" id="GO:0003755">
    <property type="term" value="F:peptidyl-prolyl cis-trans isomerase activity"/>
    <property type="evidence" value="ECO:0007669"/>
    <property type="project" value="UniProtKB-UniRule"/>
</dbReference>
<evidence type="ECO:0000256" key="3">
    <source>
        <dbReference type="ARBA" id="ARBA00023110"/>
    </source>
</evidence>
<dbReference type="InterPro" id="IPR046357">
    <property type="entry name" value="PPIase_dom_sf"/>
</dbReference>
<dbReference type="InterPro" id="IPR000774">
    <property type="entry name" value="PPIase_FKBP_N"/>
</dbReference>
<evidence type="ECO:0000256" key="2">
    <source>
        <dbReference type="ARBA" id="ARBA00006577"/>
    </source>
</evidence>
<keyword evidence="4 5" id="KW-0413">Isomerase</keyword>
<organism evidence="9 10">
    <name type="scientific">Candidatus Anaerobiospirillum merdipullorum</name>
    <dbReference type="NCBI Taxonomy" id="2838450"/>
    <lineage>
        <taxon>Bacteria</taxon>
        <taxon>Pseudomonadati</taxon>
        <taxon>Pseudomonadota</taxon>
        <taxon>Gammaproteobacteria</taxon>
        <taxon>Aeromonadales</taxon>
        <taxon>Succinivibrionaceae</taxon>
        <taxon>Anaerobiospirillum</taxon>
    </lineage>
</organism>
<comment type="caution">
    <text evidence="9">The sequence shown here is derived from an EMBL/GenBank/DDBJ whole genome shotgun (WGS) entry which is preliminary data.</text>
</comment>